<evidence type="ECO:0000313" key="3">
    <source>
        <dbReference type="Proteomes" id="UP001352852"/>
    </source>
</evidence>
<gene>
    <name evidence="2" type="ORF">CHARACLAT_000117</name>
</gene>
<comment type="caution">
    <text evidence="2">The sequence shown here is derived from an EMBL/GenBank/DDBJ whole genome shotgun (WGS) entry which is preliminary data.</text>
</comment>
<evidence type="ECO:0000256" key="1">
    <source>
        <dbReference type="SAM" id="SignalP"/>
    </source>
</evidence>
<reference evidence="2 3" key="1">
    <citation type="submission" date="2021-06" db="EMBL/GenBank/DDBJ databases">
        <authorList>
            <person name="Palmer J.M."/>
        </authorList>
    </citation>
    <scope>NUCLEOTIDE SEQUENCE [LARGE SCALE GENOMIC DNA]</scope>
    <source>
        <strain evidence="2 3">CL_MEX2019</strain>
        <tissue evidence="2">Muscle</tissue>
    </source>
</reference>
<protein>
    <recommendedName>
        <fullName evidence="4">Secreted protein</fullName>
    </recommendedName>
</protein>
<sequence length="110" mass="12168">MLKTFLCPLVWSVPLIPCQSCFPFPHRMFGWLEREEQRGLFMLGAKFSQPYMLLSGIPMSRSSDGGVAAATSVSPAAELSILSQIGCRAPRNCNLLILLHIVFIVLLNCI</sequence>
<feature type="chain" id="PRO_5045333387" description="Secreted protein" evidence="1">
    <location>
        <begin position="21"/>
        <end position="110"/>
    </location>
</feature>
<evidence type="ECO:0000313" key="2">
    <source>
        <dbReference type="EMBL" id="MED6276123.1"/>
    </source>
</evidence>
<accession>A0ABU7DM35</accession>
<feature type="signal peptide" evidence="1">
    <location>
        <begin position="1"/>
        <end position="20"/>
    </location>
</feature>
<keyword evidence="1" id="KW-0732">Signal</keyword>
<proteinExistence type="predicted"/>
<organism evidence="2 3">
    <name type="scientific">Characodon lateralis</name>
    <dbReference type="NCBI Taxonomy" id="208331"/>
    <lineage>
        <taxon>Eukaryota</taxon>
        <taxon>Metazoa</taxon>
        <taxon>Chordata</taxon>
        <taxon>Craniata</taxon>
        <taxon>Vertebrata</taxon>
        <taxon>Euteleostomi</taxon>
        <taxon>Actinopterygii</taxon>
        <taxon>Neopterygii</taxon>
        <taxon>Teleostei</taxon>
        <taxon>Neoteleostei</taxon>
        <taxon>Acanthomorphata</taxon>
        <taxon>Ovalentaria</taxon>
        <taxon>Atherinomorphae</taxon>
        <taxon>Cyprinodontiformes</taxon>
        <taxon>Goodeidae</taxon>
        <taxon>Characodon</taxon>
    </lineage>
</organism>
<keyword evidence="3" id="KW-1185">Reference proteome</keyword>
<dbReference type="EMBL" id="JAHUTJ010032795">
    <property type="protein sequence ID" value="MED6276123.1"/>
    <property type="molecule type" value="Genomic_DNA"/>
</dbReference>
<dbReference type="Proteomes" id="UP001352852">
    <property type="component" value="Unassembled WGS sequence"/>
</dbReference>
<name>A0ABU7DM35_9TELE</name>
<evidence type="ECO:0008006" key="4">
    <source>
        <dbReference type="Google" id="ProtNLM"/>
    </source>
</evidence>